<comment type="caution">
    <text evidence="7">The sequence shown here is derived from an EMBL/GenBank/DDBJ whole genome shotgun (WGS) entry which is preliminary data.</text>
</comment>
<dbReference type="EMBL" id="JABSTR010000002">
    <property type="protein sequence ID" value="KAH9364623.1"/>
    <property type="molecule type" value="Genomic_DNA"/>
</dbReference>
<evidence type="ECO:0000256" key="2">
    <source>
        <dbReference type="ARBA" id="ARBA00022771"/>
    </source>
</evidence>
<keyword evidence="1" id="KW-0479">Metal-binding</keyword>
<protein>
    <recommendedName>
        <fullName evidence="6">THAP-type domain-containing protein</fullName>
    </recommendedName>
</protein>
<evidence type="ECO:0000256" key="1">
    <source>
        <dbReference type="ARBA" id="ARBA00022723"/>
    </source>
</evidence>
<evidence type="ECO:0000256" key="5">
    <source>
        <dbReference type="PROSITE-ProRule" id="PRU00309"/>
    </source>
</evidence>
<evidence type="ECO:0000313" key="7">
    <source>
        <dbReference type="EMBL" id="KAH9364623.1"/>
    </source>
</evidence>
<evidence type="ECO:0000256" key="3">
    <source>
        <dbReference type="ARBA" id="ARBA00022833"/>
    </source>
</evidence>
<gene>
    <name evidence="7" type="ORF">HPB48_018598</name>
</gene>
<dbReference type="GO" id="GO:0008270">
    <property type="term" value="F:zinc ion binding"/>
    <property type="evidence" value="ECO:0007669"/>
    <property type="project" value="UniProtKB-KW"/>
</dbReference>
<evidence type="ECO:0000256" key="4">
    <source>
        <dbReference type="ARBA" id="ARBA00023125"/>
    </source>
</evidence>
<feature type="domain" description="THAP-type" evidence="6">
    <location>
        <begin position="1"/>
        <end position="78"/>
    </location>
</feature>
<dbReference type="GO" id="GO:0003677">
    <property type="term" value="F:DNA binding"/>
    <property type="evidence" value="ECO:0007669"/>
    <property type="project" value="UniProtKB-UniRule"/>
</dbReference>
<sequence>MGLCCAGTCTNNSRNGYRLFRLPKEQKRRQLWLRKINRKGWEPGEHAKLCEAPVVKVKHWAAQVNLTLRLTAESPTGGGNTDRALLSFTGIAAATSKQNSRAGGEVAACGKRKKKAEQDHHRLKEGLQKVFRPDQLSALSKRSTRGSKWSNETVKQALQLHFACGATGYDMLLAQGQPLPSTRTLRRRLQGVKFEPGIISEVFGLLQSKVPNLSKNERQCVLMLDEMAIVPKIEYDASTGSVRGYTTLPVSGAPDKVLAMKVLVFMLGGLTSQWKQVVGYYYTG</sequence>
<keyword evidence="2 5" id="KW-0863">Zinc-finger</keyword>
<dbReference type="OMA" id="IPFPCER"/>
<keyword evidence="4 5" id="KW-0238">DNA-binding</keyword>
<dbReference type="InterPro" id="IPR048365">
    <property type="entry name" value="TNP-like_RNaseH_N"/>
</dbReference>
<dbReference type="InterPro" id="IPR006612">
    <property type="entry name" value="THAP_Znf"/>
</dbReference>
<dbReference type="AlphaFoldDB" id="A0A9J6FP47"/>
<dbReference type="Proteomes" id="UP000821853">
    <property type="component" value="Chromosome 10"/>
</dbReference>
<evidence type="ECO:0000259" key="6">
    <source>
        <dbReference type="PROSITE" id="PS50950"/>
    </source>
</evidence>
<dbReference type="SUPFAM" id="SSF57716">
    <property type="entry name" value="Glucocorticoid receptor-like (DNA-binding domain)"/>
    <property type="match status" value="1"/>
</dbReference>
<keyword evidence="8" id="KW-1185">Reference proteome</keyword>
<dbReference type="VEuPathDB" id="VectorBase:HLOH_063566"/>
<evidence type="ECO:0000313" key="8">
    <source>
        <dbReference type="Proteomes" id="UP000821853"/>
    </source>
</evidence>
<dbReference type="PROSITE" id="PS50950">
    <property type="entry name" value="ZF_THAP"/>
    <property type="match status" value="1"/>
</dbReference>
<keyword evidence="3" id="KW-0862">Zinc</keyword>
<accession>A0A9J6FP47</accession>
<reference evidence="7 8" key="1">
    <citation type="journal article" date="2020" name="Cell">
        <title>Large-Scale Comparative Analyses of Tick Genomes Elucidate Their Genetic Diversity and Vector Capacities.</title>
        <authorList>
            <consortium name="Tick Genome and Microbiome Consortium (TIGMIC)"/>
            <person name="Jia N."/>
            <person name="Wang J."/>
            <person name="Shi W."/>
            <person name="Du L."/>
            <person name="Sun Y."/>
            <person name="Zhan W."/>
            <person name="Jiang J.F."/>
            <person name="Wang Q."/>
            <person name="Zhang B."/>
            <person name="Ji P."/>
            <person name="Bell-Sakyi L."/>
            <person name="Cui X.M."/>
            <person name="Yuan T.T."/>
            <person name="Jiang B.G."/>
            <person name="Yang W.F."/>
            <person name="Lam T.T."/>
            <person name="Chang Q.C."/>
            <person name="Ding S.J."/>
            <person name="Wang X.J."/>
            <person name="Zhu J.G."/>
            <person name="Ruan X.D."/>
            <person name="Zhao L."/>
            <person name="Wei J.T."/>
            <person name="Ye R.Z."/>
            <person name="Que T.C."/>
            <person name="Du C.H."/>
            <person name="Zhou Y.H."/>
            <person name="Cheng J.X."/>
            <person name="Dai P.F."/>
            <person name="Guo W.B."/>
            <person name="Han X.H."/>
            <person name="Huang E.J."/>
            <person name="Li L.F."/>
            <person name="Wei W."/>
            <person name="Gao Y.C."/>
            <person name="Liu J.Z."/>
            <person name="Shao H.Z."/>
            <person name="Wang X."/>
            <person name="Wang C.C."/>
            <person name="Yang T.C."/>
            <person name="Huo Q.B."/>
            <person name="Li W."/>
            <person name="Chen H.Y."/>
            <person name="Chen S.E."/>
            <person name="Zhou L.G."/>
            <person name="Ni X.B."/>
            <person name="Tian J.H."/>
            <person name="Sheng Y."/>
            <person name="Liu T."/>
            <person name="Pan Y.S."/>
            <person name="Xia L.Y."/>
            <person name="Li J."/>
            <person name="Zhao F."/>
            <person name="Cao W.C."/>
        </authorList>
    </citation>
    <scope>NUCLEOTIDE SEQUENCE [LARGE SCALE GENOMIC DNA]</scope>
    <source>
        <strain evidence="7">HaeL-2018</strain>
    </source>
</reference>
<organism evidence="7 8">
    <name type="scientific">Haemaphysalis longicornis</name>
    <name type="common">Bush tick</name>
    <dbReference type="NCBI Taxonomy" id="44386"/>
    <lineage>
        <taxon>Eukaryota</taxon>
        <taxon>Metazoa</taxon>
        <taxon>Ecdysozoa</taxon>
        <taxon>Arthropoda</taxon>
        <taxon>Chelicerata</taxon>
        <taxon>Arachnida</taxon>
        <taxon>Acari</taxon>
        <taxon>Parasitiformes</taxon>
        <taxon>Ixodida</taxon>
        <taxon>Ixodoidea</taxon>
        <taxon>Ixodidae</taxon>
        <taxon>Haemaphysalinae</taxon>
        <taxon>Haemaphysalis</taxon>
    </lineage>
</organism>
<name>A0A9J6FP47_HAELO</name>
<dbReference type="Pfam" id="PF21787">
    <property type="entry name" value="TNP-like_RNaseH_N"/>
    <property type="match status" value="1"/>
</dbReference>
<dbReference type="Pfam" id="PF05485">
    <property type="entry name" value="THAP"/>
    <property type="match status" value="1"/>
</dbReference>
<dbReference type="OrthoDB" id="6759522at2759"/>
<proteinExistence type="predicted"/>